<protein>
    <submittedName>
        <fullName evidence="2">BrnT family toxin</fullName>
    </submittedName>
</protein>
<organism evidence="2 3">
    <name type="scientific">Kushneria aurantia</name>
    <dbReference type="NCBI Taxonomy" id="504092"/>
    <lineage>
        <taxon>Bacteria</taxon>
        <taxon>Pseudomonadati</taxon>
        <taxon>Pseudomonadota</taxon>
        <taxon>Gammaproteobacteria</taxon>
        <taxon>Oceanospirillales</taxon>
        <taxon>Halomonadaceae</taxon>
        <taxon>Kushneria</taxon>
    </lineage>
</organism>
<gene>
    <name evidence="2" type="ORF">ACFFHW_11610</name>
</gene>
<evidence type="ECO:0000313" key="2">
    <source>
        <dbReference type="EMBL" id="MFC0268618.1"/>
    </source>
</evidence>
<evidence type="ECO:0000313" key="3">
    <source>
        <dbReference type="Proteomes" id="UP001589814"/>
    </source>
</evidence>
<comment type="caution">
    <text evidence="2">The sequence shown here is derived from an EMBL/GenBank/DDBJ whole genome shotgun (WGS) entry which is preliminary data.</text>
</comment>
<dbReference type="InterPro" id="IPR038573">
    <property type="entry name" value="BrnT_sf"/>
</dbReference>
<dbReference type="Proteomes" id="UP001589814">
    <property type="component" value="Unassembled WGS sequence"/>
</dbReference>
<dbReference type="Pfam" id="PF04365">
    <property type="entry name" value="BrnT_toxin"/>
    <property type="match status" value="1"/>
</dbReference>
<dbReference type="RefSeq" id="WP_083920795.1">
    <property type="nucleotide sequence ID" value="NZ_JBHLVX010000046.1"/>
</dbReference>
<proteinExistence type="predicted"/>
<sequence length="98" mass="11547">MSHYSFDWDPRKDAANRTKHDVSFQEAKTAFTDEFARLIADPDHSEEEDRFILLGTSIHSRLLVVCHCVRDGEVIRIISARKANRRERKTYEGYRHAR</sequence>
<evidence type="ECO:0000256" key="1">
    <source>
        <dbReference type="SAM" id="MobiDB-lite"/>
    </source>
</evidence>
<reference evidence="2 3" key="1">
    <citation type="submission" date="2024-09" db="EMBL/GenBank/DDBJ databases">
        <authorList>
            <person name="Sun Q."/>
            <person name="Mori K."/>
        </authorList>
    </citation>
    <scope>NUCLEOTIDE SEQUENCE [LARGE SCALE GENOMIC DNA]</scope>
    <source>
        <strain evidence="2 3">CCM 7415</strain>
    </source>
</reference>
<dbReference type="InterPro" id="IPR007460">
    <property type="entry name" value="BrnT_toxin"/>
</dbReference>
<feature type="region of interest" description="Disordered" evidence="1">
    <location>
        <begin position="1"/>
        <end position="20"/>
    </location>
</feature>
<accession>A0ABV6G540</accession>
<dbReference type="Gene3D" id="3.10.450.530">
    <property type="entry name" value="Ribonuclease toxin, BrnT, of type II toxin-antitoxin system"/>
    <property type="match status" value="1"/>
</dbReference>
<name>A0ABV6G540_9GAMM</name>
<dbReference type="EMBL" id="JBHLVX010000046">
    <property type="protein sequence ID" value="MFC0268618.1"/>
    <property type="molecule type" value="Genomic_DNA"/>
</dbReference>
<keyword evidence="3" id="KW-1185">Reference proteome</keyword>